<reference evidence="1 2" key="1">
    <citation type="submission" date="2015-08" db="EMBL/GenBank/DDBJ databases">
        <title>Next Generation Sequencing and Analysis of the Genome of Puccinia sorghi L Schw, the Causal Agent of Maize Common Rust.</title>
        <authorList>
            <person name="Rochi L."/>
            <person name="Burguener G."/>
            <person name="Darino M."/>
            <person name="Turjanski A."/>
            <person name="Kreff E."/>
            <person name="Dieguez M.J."/>
            <person name="Sacco F."/>
        </authorList>
    </citation>
    <scope>NUCLEOTIDE SEQUENCE [LARGE SCALE GENOMIC DNA]</scope>
    <source>
        <strain evidence="1 2">RO10H11247</strain>
    </source>
</reference>
<dbReference type="Proteomes" id="UP000037035">
    <property type="component" value="Unassembled WGS sequence"/>
</dbReference>
<evidence type="ECO:0008006" key="3">
    <source>
        <dbReference type="Google" id="ProtNLM"/>
    </source>
</evidence>
<protein>
    <recommendedName>
        <fullName evidence="3">Retrotransposon gag domain-containing protein</fullName>
    </recommendedName>
</protein>
<accession>A0A0L6UDN8</accession>
<comment type="caution">
    <text evidence="1">The sequence shown here is derived from an EMBL/GenBank/DDBJ whole genome shotgun (WGS) entry which is preliminary data.</text>
</comment>
<dbReference type="VEuPathDB" id="FungiDB:VP01_7044g1"/>
<dbReference type="AlphaFoldDB" id="A0A0L6UDN8"/>
<gene>
    <name evidence="1" type="ORF">VP01_7044g1</name>
</gene>
<proteinExistence type="predicted"/>
<evidence type="ECO:0000313" key="2">
    <source>
        <dbReference type="Proteomes" id="UP000037035"/>
    </source>
</evidence>
<evidence type="ECO:0000313" key="1">
    <source>
        <dbReference type="EMBL" id="KNZ46689.1"/>
    </source>
</evidence>
<name>A0A0L6UDN8_9BASI</name>
<sequence length="188" mass="21854">MISRRSSTSQWFKLYLDLLENQSPSFLTKNCDQFEQQLFILFGDPNAVQNAEFKLKSLSMKENGKGQLELCHLCFPFSKRASESHHRPAFSHCSMTQNASTFDQSNHPTQTFFCLINSWDRFKQQFFTLFGDPNEASTCIAQFQTLQSRIDWNDANFAFHFRKGLLSCITDQLALTGQRLKTLQKWIN</sequence>
<dbReference type="EMBL" id="LAVV01012433">
    <property type="protein sequence ID" value="KNZ46689.1"/>
    <property type="molecule type" value="Genomic_DNA"/>
</dbReference>
<organism evidence="1 2">
    <name type="scientific">Puccinia sorghi</name>
    <dbReference type="NCBI Taxonomy" id="27349"/>
    <lineage>
        <taxon>Eukaryota</taxon>
        <taxon>Fungi</taxon>
        <taxon>Dikarya</taxon>
        <taxon>Basidiomycota</taxon>
        <taxon>Pucciniomycotina</taxon>
        <taxon>Pucciniomycetes</taxon>
        <taxon>Pucciniales</taxon>
        <taxon>Pucciniaceae</taxon>
        <taxon>Puccinia</taxon>
    </lineage>
</organism>
<keyword evidence="2" id="KW-1185">Reference proteome</keyword>
<dbReference type="OrthoDB" id="4847360at2759"/>